<proteinExistence type="inferred from homology"/>
<dbReference type="PATRIC" id="fig|1310613.3.peg.485"/>
<comment type="caution">
    <text evidence="3">The sequence shown here is derived from an EMBL/GenBank/DDBJ whole genome shotgun (WGS) entry which is preliminary data.</text>
</comment>
<accession>A0A009HT12</accession>
<reference evidence="3 4" key="1">
    <citation type="submission" date="2014-02" db="EMBL/GenBank/DDBJ databases">
        <title>Comparative genomics and transcriptomics to identify genetic mechanisms underlying the emergence of carbapenem resistant Acinetobacter baumannii (CRAb).</title>
        <authorList>
            <person name="Harris A.D."/>
            <person name="Johnson K.J."/>
            <person name="George J."/>
            <person name="Shefchek K."/>
            <person name="Daugherty S.C."/>
            <person name="Parankush S."/>
            <person name="Sadzewicz L."/>
            <person name="Tallon L."/>
            <person name="Sengamalay N."/>
            <person name="Hazen T.H."/>
            <person name="Rasko D.A."/>
        </authorList>
    </citation>
    <scope>NUCLEOTIDE SEQUENCE [LARGE SCALE GENOMIC DNA]</scope>
    <source>
        <strain evidence="3 4">1295743</strain>
    </source>
</reference>
<dbReference type="AlphaFoldDB" id="A0A009HT12"/>
<dbReference type="GeneID" id="92794908"/>
<comment type="similarity">
    <text evidence="1 2">Belongs to the UPF0301 (AlgH) family.</text>
</comment>
<dbReference type="NCBIfam" id="NF001266">
    <property type="entry name" value="PRK00228.1-1"/>
    <property type="match status" value="1"/>
</dbReference>
<dbReference type="PANTHER" id="PTHR30327">
    <property type="entry name" value="UNCHARACTERIZED PROTEIN YQGE"/>
    <property type="match status" value="1"/>
</dbReference>
<dbReference type="RefSeq" id="WP_001979301.1">
    <property type="nucleotide sequence ID" value="NZ_JEWH01000003.1"/>
</dbReference>
<dbReference type="EMBL" id="JEWH01000003">
    <property type="protein sequence ID" value="EXB07377.1"/>
    <property type="molecule type" value="Genomic_DNA"/>
</dbReference>
<dbReference type="HAMAP" id="MF_00758">
    <property type="entry name" value="UPF0301"/>
    <property type="match status" value="1"/>
</dbReference>
<sequence>MTKQYMTHRCLIAPPEMADDFFANTVIYLARHDEEGAQGIIINRPAGIQIKELLNDLDIDADNVNPHEVLQGGPLRPEAGFVLHTGQPTWHSSIAVGENVCITTSKDILDAIAHNEGVGRYQIALGYASWGKNQLEDEIARGDWLICDADMDLIFNLPYDDRWDAAYKKIGVDRTWLASEIGHA</sequence>
<dbReference type="Pfam" id="PF02622">
    <property type="entry name" value="DUF179"/>
    <property type="match status" value="1"/>
</dbReference>
<dbReference type="InterPro" id="IPR003774">
    <property type="entry name" value="AlgH-like"/>
</dbReference>
<name>A0A009HT12_ACIB9</name>
<evidence type="ECO:0000313" key="3">
    <source>
        <dbReference type="EMBL" id="EXB07377.1"/>
    </source>
</evidence>
<evidence type="ECO:0000313" key="4">
    <source>
        <dbReference type="Proteomes" id="UP000020595"/>
    </source>
</evidence>
<dbReference type="Proteomes" id="UP000020595">
    <property type="component" value="Unassembled WGS sequence"/>
</dbReference>
<evidence type="ECO:0000256" key="1">
    <source>
        <dbReference type="ARBA" id="ARBA00009600"/>
    </source>
</evidence>
<dbReference type="SMR" id="A0A009HT12"/>
<protein>
    <recommendedName>
        <fullName evidence="2">UPF0301 protein J512_0509</fullName>
    </recommendedName>
</protein>
<organism evidence="3 4">
    <name type="scientific">Acinetobacter baumannii (strain 1295743)</name>
    <dbReference type="NCBI Taxonomy" id="1310613"/>
    <lineage>
        <taxon>Bacteria</taxon>
        <taxon>Pseudomonadati</taxon>
        <taxon>Pseudomonadota</taxon>
        <taxon>Gammaproteobacteria</taxon>
        <taxon>Moraxellales</taxon>
        <taxon>Moraxellaceae</taxon>
        <taxon>Acinetobacter</taxon>
        <taxon>Acinetobacter calcoaceticus/baumannii complex</taxon>
    </lineage>
</organism>
<dbReference type="SUPFAM" id="SSF143456">
    <property type="entry name" value="VC0467-like"/>
    <property type="match status" value="1"/>
</dbReference>
<dbReference type="PANTHER" id="PTHR30327:SF1">
    <property type="entry name" value="UPF0301 PROTEIN YQGE"/>
    <property type="match status" value="1"/>
</dbReference>
<gene>
    <name evidence="3" type="ORF">J512_0509</name>
</gene>
<dbReference type="Gene3D" id="3.40.1740.10">
    <property type="entry name" value="VC0467-like"/>
    <property type="match status" value="1"/>
</dbReference>
<dbReference type="GO" id="GO:0005829">
    <property type="term" value="C:cytosol"/>
    <property type="evidence" value="ECO:0007669"/>
    <property type="project" value="TreeGrafter"/>
</dbReference>
<evidence type="ECO:0000256" key="2">
    <source>
        <dbReference type="HAMAP-Rule" id="MF_00758"/>
    </source>
</evidence>